<dbReference type="Pfam" id="PF05699">
    <property type="entry name" value="Dimer_Tnp_hAT"/>
    <property type="match status" value="1"/>
</dbReference>
<accession>A0AAD8JS64</accession>
<proteinExistence type="predicted"/>
<dbReference type="InterPro" id="IPR012337">
    <property type="entry name" value="RNaseH-like_sf"/>
</dbReference>
<evidence type="ECO:0000313" key="2">
    <source>
        <dbReference type="EMBL" id="KAK1407757.1"/>
    </source>
</evidence>
<name>A0AAD8JS64_TARER</name>
<comment type="caution">
    <text evidence="2">The sequence shown here is derived from an EMBL/GenBank/DDBJ whole genome shotgun (WGS) entry which is preliminary data.</text>
</comment>
<dbReference type="PANTHER" id="PTHR23272">
    <property type="entry name" value="BED FINGER-RELATED"/>
    <property type="match status" value="1"/>
</dbReference>
<organism evidence="2 3">
    <name type="scientific">Tagetes erecta</name>
    <name type="common">African marigold</name>
    <dbReference type="NCBI Taxonomy" id="13708"/>
    <lineage>
        <taxon>Eukaryota</taxon>
        <taxon>Viridiplantae</taxon>
        <taxon>Streptophyta</taxon>
        <taxon>Embryophyta</taxon>
        <taxon>Tracheophyta</taxon>
        <taxon>Spermatophyta</taxon>
        <taxon>Magnoliopsida</taxon>
        <taxon>eudicotyledons</taxon>
        <taxon>Gunneridae</taxon>
        <taxon>Pentapetalae</taxon>
        <taxon>asterids</taxon>
        <taxon>campanulids</taxon>
        <taxon>Asterales</taxon>
        <taxon>Asteraceae</taxon>
        <taxon>Asteroideae</taxon>
        <taxon>Heliantheae alliance</taxon>
        <taxon>Tageteae</taxon>
        <taxon>Tagetes</taxon>
    </lineage>
</organism>
<reference evidence="2" key="1">
    <citation type="journal article" date="2023" name="bioRxiv">
        <title>Improved chromosome-level genome assembly for marigold (Tagetes erecta).</title>
        <authorList>
            <person name="Jiang F."/>
            <person name="Yuan L."/>
            <person name="Wang S."/>
            <person name="Wang H."/>
            <person name="Xu D."/>
            <person name="Wang A."/>
            <person name="Fan W."/>
        </authorList>
    </citation>
    <scope>NUCLEOTIDE SEQUENCE</scope>
    <source>
        <strain evidence="2">WSJ</strain>
        <tissue evidence="2">Leaf</tissue>
    </source>
</reference>
<dbReference type="InterPro" id="IPR008906">
    <property type="entry name" value="HATC_C_dom"/>
</dbReference>
<sequence>MASQSANGSSQSPIVVQVLQLTRRQRICQHWDLVEMTDGSHKARCKYYGALLGAASNSTFDKHITKKFCPVLKNSPESDQADMGPGGEIFHYSVDMVQDHSRRQRVPHFHNSSSELSRYSGTDYTSTMLADDIESFDILAWWKGREAEFPVLSTMACDLLTSQASTVASESAFSTCDRVISLRRTRLSPEAVGMCFVSKITWTQWIAYNT</sequence>
<dbReference type="EMBL" id="JAUHHV010000011">
    <property type="protein sequence ID" value="KAK1407757.1"/>
    <property type="molecule type" value="Genomic_DNA"/>
</dbReference>
<protein>
    <recommendedName>
        <fullName evidence="1">HAT C-terminal dimerisation domain-containing protein</fullName>
    </recommendedName>
</protein>
<dbReference type="PANTHER" id="PTHR23272:SF190">
    <property type="entry name" value="ZINC FINGER, BED-TYPE-RELATED"/>
    <property type="match status" value="1"/>
</dbReference>
<keyword evidence="3" id="KW-1185">Reference proteome</keyword>
<dbReference type="SUPFAM" id="SSF53098">
    <property type="entry name" value="Ribonuclease H-like"/>
    <property type="match status" value="1"/>
</dbReference>
<evidence type="ECO:0000313" key="3">
    <source>
        <dbReference type="Proteomes" id="UP001229421"/>
    </source>
</evidence>
<dbReference type="AlphaFoldDB" id="A0AAD8JS64"/>
<dbReference type="Proteomes" id="UP001229421">
    <property type="component" value="Unassembled WGS sequence"/>
</dbReference>
<gene>
    <name evidence="2" type="ORF">QVD17_39383</name>
</gene>
<dbReference type="GO" id="GO:0046983">
    <property type="term" value="F:protein dimerization activity"/>
    <property type="evidence" value="ECO:0007669"/>
    <property type="project" value="InterPro"/>
</dbReference>
<feature type="domain" description="HAT C-terminal dimerisation" evidence="1">
    <location>
        <begin position="130"/>
        <end position="197"/>
    </location>
</feature>
<evidence type="ECO:0000259" key="1">
    <source>
        <dbReference type="Pfam" id="PF05699"/>
    </source>
</evidence>